<keyword evidence="6" id="KW-0808">Transferase</keyword>
<accession>A0A068CM06</accession>
<feature type="transmembrane region" description="Helical" evidence="5">
    <location>
        <begin position="308"/>
        <end position="329"/>
    </location>
</feature>
<feature type="transmembrane region" description="Helical" evidence="5">
    <location>
        <begin position="172"/>
        <end position="190"/>
    </location>
</feature>
<keyword evidence="2 5" id="KW-0812">Transmembrane</keyword>
<dbReference type="GO" id="GO:0016020">
    <property type="term" value="C:membrane"/>
    <property type="evidence" value="ECO:0007669"/>
    <property type="project" value="UniProtKB-SubCell"/>
</dbReference>
<dbReference type="EMBL" id="KF808339">
    <property type="protein sequence ID" value="AID21780.1"/>
    <property type="molecule type" value="Genomic_DNA"/>
</dbReference>
<reference evidence="6" key="1">
    <citation type="journal article" date="2014" name="PLoS ONE">
        <title>Genome-based discovery of a novel membrane-bound 1,6-dihydroxyphenazine prenyltransferase from a marine actinomycete.</title>
        <authorList>
            <person name="Zeyhle P."/>
            <person name="Bauer J.S."/>
            <person name="Kalinowski J."/>
            <person name="Shin-Ya K."/>
            <person name="Gross H."/>
            <person name="Heide L."/>
        </authorList>
    </citation>
    <scope>NUCLEOTIDE SEQUENCE</scope>
    <source>
        <strain evidence="6">SpC080624SC-11</strain>
    </source>
</reference>
<proteinExistence type="predicted"/>
<feature type="transmembrane region" description="Helical" evidence="5">
    <location>
        <begin position="67"/>
        <end position="85"/>
    </location>
</feature>
<evidence type="ECO:0000256" key="1">
    <source>
        <dbReference type="ARBA" id="ARBA00004141"/>
    </source>
</evidence>
<protein>
    <submittedName>
        <fullName evidence="6">Putative prenyltransferase</fullName>
    </submittedName>
</protein>
<organism evidence="6">
    <name type="scientific">Streptomyces sp. SpC080624SC-11</name>
    <dbReference type="NCBI Taxonomy" id="663935"/>
    <lineage>
        <taxon>Bacteria</taxon>
        <taxon>Bacillati</taxon>
        <taxon>Actinomycetota</taxon>
        <taxon>Actinomycetes</taxon>
        <taxon>Kitasatosporales</taxon>
        <taxon>Streptomycetaceae</taxon>
        <taxon>Streptomyces</taxon>
    </lineage>
</organism>
<gene>
    <name evidence="6" type="primary">mpz10</name>
</gene>
<evidence type="ECO:0000256" key="4">
    <source>
        <dbReference type="ARBA" id="ARBA00023136"/>
    </source>
</evidence>
<dbReference type="AlphaFoldDB" id="A0A068CM06"/>
<evidence type="ECO:0000256" key="5">
    <source>
        <dbReference type="SAM" id="Phobius"/>
    </source>
</evidence>
<feature type="transmembrane region" description="Helical" evidence="5">
    <location>
        <begin position="196"/>
        <end position="214"/>
    </location>
</feature>
<name>A0A068CM06_9ACTN</name>
<dbReference type="GO" id="GO:0016765">
    <property type="term" value="F:transferase activity, transferring alkyl or aryl (other than methyl) groups"/>
    <property type="evidence" value="ECO:0007669"/>
    <property type="project" value="InterPro"/>
</dbReference>
<evidence type="ECO:0000256" key="3">
    <source>
        <dbReference type="ARBA" id="ARBA00022989"/>
    </source>
</evidence>
<feature type="transmembrane region" description="Helical" evidence="5">
    <location>
        <begin position="268"/>
        <end position="287"/>
    </location>
</feature>
<dbReference type="InterPro" id="IPR000537">
    <property type="entry name" value="UbiA_prenyltransferase"/>
</dbReference>
<feature type="transmembrane region" description="Helical" evidence="5">
    <location>
        <begin position="116"/>
        <end position="137"/>
    </location>
</feature>
<keyword evidence="4 5" id="KW-0472">Membrane</keyword>
<dbReference type="Pfam" id="PF01040">
    <property type="entry name" value="UbiA"/>
    <property type="match status" value="1"/>
</dbReference>
<sequence length="331" mass="36333">MSTADASTRARLTRILTDTSEDDPVRPPLGTRLKYYFFIRRPEFLPGHILIGLTPAMLGATSWDELLSVNAAMAVLFAIVNMQLADQINALADRWEDAANKSRLATAVFGLGVKRVVGDIILTSLVYVGLAVFLAIRTGHWDLLLIVTAGWIVGAQYSLPPWHLKSAGVGQLFGLYMWVWIPQLFVLRAFENDLQWTNVVATAALTVVLVALFTTNQVEDYFDDEEFGVRTYVRALGIKKTLAVQSVLMCVGSLTIVGSVYLNSGFNWLMILFIAAWLACQVYMFSLSKAANAPIESVVTSVKKKSLVGPYLSMLMSSVTMLVGIGVLAQN</sequence>
<evidence type="ECO:0000313" key="6">
    <source>
        <dbReference type="EMBL" id="AID21780.1"/>
    </source>
</evidence>
<evidence type="ECO:0000256" key="2">
    <source>
        <dbReference type="ARBA" id="ARBA00022692"/>
    </source>
</evidence>
<feature type="transmembrane region" description="Helical" evidence="5">
    <location>
        <begin position="242"/>
        <end position="262"/>
    </location>
</feature>
<feature type="transmembrane region" description="Helical" evidence="5">
    <location>
        <begin position="143"/>
        <end position="160"/>
    </location>
</feature>
<keyword evidence="3 5" id="KW-1133">Transmembrane helix</keyword>
<comment type="subcellular location">
    <subcellularLocation>
        <location evidence="1">Membrane</location>
        <topology evidence="1">Multi-pass membrane protein</topology>
    </subcellularLocation>
</comment>